<feature type="compositionally biased region" description="Basic and acidic residues" evidence="1">
    <location>
        <begin position="13"/>
        <end position="35"/>
    </location>
</feature>
<dbReference type="GO" id="GO:0016020">
    <property type="term" value="C:membrane"/>
    <property type="evidence" value="ECO:0007669"/>
    <property type="project" value="TreeGrafter"/>
</dbReference>
<sequence length="250" mass="27703">MAEEYNESSASNVEKEAEVRDRGMFDFLRKKKEDKEQEQEQELVTGVEKLHVEEEKKGSLSEKLHRSKSSSSSSLYNYTVLQSSDEEEVGEGENKEKKKKKKGLKEKIKEELHHKEEGEKVAAVADHETVVPSTVPAPPPAAVAHHHYHDADTSIPVEKVGAAAVKVETAPAPAAEEEKKGFLDKIKGKLHKKDETTTTHVAVGETAAKEDNNEAHGEDAKEKKGIFGKLMEKLPGYHKEETSPPPVAHE</sequence>
<comment type="caution">
    <text evidence="2">The sequence shown here is derived from an EMBL/GenBank/DDBJ whole genome shotgun (WGS) entry which is preliminary data.</text>
</comment>
<dbReference type="GO" id="GO:0009414">
    <property type="term" value="P:response to water deprivation"/>
    <property type="evidence" value="ECO:0007669"/>
    <property type="project" value="TreeGrafter"/>
</dbReference>
<dbReference type="GO" id="GO:0009737">
    <property type="term" value="P:response to abscisic acid"/>
    <property type="evidence" value="ECO:0007669"/>
    <property type="project" value="TreeGrafter"/>
</dbReference>
<evidence type="ECO:0000256" key="1">
    <source>
        <dbReference type="SAM" id="MobiDB-lite"/>
    </source>
</evidence>
<dbReference type="EMBL" id="JANAVB010018199">
    <property type="protein sequence ID" value="KAJ6829642.1"/>
    <property type="molecule type" value="Genomic_DNA"/>
</dbReference>
<reference evidence="2" key="1">
    <citation type="journal article" date="2023" name="GigaByte">
        <title>Genome assembly of the bearded iris, Iris pallida Lam.</title>
        <authorList>
            <person name="Bruccoleri R.E."/>
            <person name="Oakeley E.J."/>
            <person name="Faust A.M.E."/>
            <person name="Altorfer M."/>
            <person name="Dessus-Babus S."/>
            <person name="Burckhardt D."/>
            <person name="Oertli M."/>
            <person name="Naumann U."/>
            <person name="Petersen F."/>
            <person name="Wong J."/>
        </authorList>
    </citation>
    <scope>NUCLEOTIDE SEQUENCE</scope>
    <source>
        <strain evidence="2">GSM-AAB239-AS_SAM_17_03QT</strain>
    </source>
</reference>
<organism evidence="2 3">
    <name type="scientific">Iris pallida</name>
    <name type="common">Sweet iris</name>
    <dbReference type="NCBI Taxonomy" id="29817"/>
    <lineage>
        <taxon>Eukaryota</taxon>
        <taxon>Viridiplantae</taxon>
        <taxon>Streptophyta</taxon>
        <taxon>Embryophyta</taxon>
        <taxon>Tracheophyta</taxon>
        <taxon>Spermatophyta</taxon>
        <taxon>Magnoliopsida</taxon>
        <taxon>Liliopsida</taxon>
        <taxon>Asparagales</taxon>
        <taxon>Iridaceae</taxon>
        <taxon>Iridoideae</taxon>
        <taxon>Irideae</taxon>
        <taxon>Iris</taxon>
    </lineage>
</organism>
<name>A0AAX6GM91_IRIPA</name>
<protein>
    <submittedName>
        <fullName evidence="2">Dehydrin COR410-like</fullName>
    </submittedName>
</protein>
<dbReference type="GO" id="GO:0009631">
    <property type="term" value="P:cold acclimation"/>
    <property type="evidence" value="ECO:0007669"/>
    <property type="project" value="TreeGrafter"/>
</dbReference>
<feature type="compositionally biased region" description="Basic and acidic residues" evidence="1">
    <location>
        <begin position="105"/>
        <end position="121"/>
    </location>
</feature>
<accession>A0AAX6GM91</accession>
<dbReference type="InterPro" id="IPR000167">
    <property type="entry name" value="Dehydrin"/>
</dbReference>
<dbReference type="AlphaFoldDB" id="A0AAX6GM91"/>
<dbReference type="PANTHER" id="PTHR33346">
    <property type="entry name" value="DEHYDRIN XERO 2-RELATED"/>
    <property type="match status" value="1"/>
</dbReference>
<proteinExistence type="predicted"/>
<evidence type="ECO:0000313" key="2">
    <source>
        <dbReference type="EMBL" id="KAJ6829642.1"/>
    </source>
</evidence>
<evidence type="ECO:0000313" key="3">
    <source>
        <dbReference type="Proteomes" id="UP001140949"/>
    </source>
</evidence>
<dbReference type="PANTHER" id="PTHR33346:SF2">
    <property type="entry name" value="DEHYDRIN ERD14"/>
    <property type="match status" value="1"/>
</dbReference>
<dbReference type="GO" id="GO:0005829">
    <property type="term" value="C:cytosol"/>
    <property type="evidence" value="ECO:0007669"/>
    <property type="project" value="TreeGrafter"/>
</dbReference>
<keyword evidence="3" id="KW-1185">Reference proteome</keyword>
<feature type="region of interest" description="Disordered" evidence="1">
    <location>
        <begin position="1"/>
        <end position="121"/>
    </location>
</feature>
<reference evidence="2" key="2">
    <citation type="submission" date="2023-04" db="EMBL/GenBank/DDBJ databases">
        <authorList>
            <person name="Bruccoleri R.E."/>
            <person name="Oakeley E.J."/>
            <person name="Faust A.-M."/>
            <person name="Dessus-Babus S."/>
            <person name="Altorfer M."/>
            <person name="Burckhardt D."/>
            <person name="Oertli M."/>
            <person name="Naumann U."/>
            <person name="Petersen F."/>
            <person name="Wong J."/>
        </authorList>
    </citation>
    <scope>NUCLEOTIDE SEQUENCE</scope>
    <source>
        <strain evidence="2">GSM-AAB239-AS_SAM_17_03QT</strain>
        <tissue evidence="2">Leaf</tissue>
    </source>
</reference>
<feature type="compositionally biased region" description="Basic and acidic residues" evidence="1">
    <location>
        <begin position="207"/>
        <end position="226"/>
    </location>
</feature>
<dbReference type="Pfam" id="PF00257">
    <property type="entry name" value="Dehydrin"/>
    <property type="match status" value="1"/>
</dbReference>
<dbReference type="Proteomes" id="UP001140949">
    <property type="component" value="Unassembled WGS sequence"/>
</dbReference>
<gene>
    <name evidence="2" type="ORF">M6B38_356430</name>
</gene>
<feature type="compositionally biased region" description="Basic and acidic residues" evidence="1">
    <location>
        <begin position="48"/>
        <end position="64"/>
    </location>
</feature>
<feature type="region of interest" description="Disordered" evidence="1">
    <location>
        <begin position="193"/>
        <end position="226"/>
    </location>
</feature>